<dbReference type="Pfam" id="PF00078">
    <property type="entry name" value="RVT_1"/>
    <property type="match status" value="1"/>
</dbReference>
<accession>A0A5R9L128</accession>
<comment type="caution">
    <text evidence="3">The sequence shown here is derived from an EMBL/GenBank/DDBJ whole genome shotgun (WGS) entry which is preliminary data.</text>
</comment>
<dbReference type="EC" id="2.7.7.49" evidence="3"/>
<evidence type="ECO:0000259" key="2">
    <source>
        <dbReference type="PROSITE" id="PS50878"/>
    </source>
</evidence>
<evidence type="ECO:0000256" key="1">
    <source>
        <dbReference type="ARBA" id="ARBA00034120"/>
    </source>
</evidence>
<dbReference type="InterPro" id="IPR000477">
    <property type="entry name" value="RT_dom"/>
</dbReference>
<keyword evidence="3" id="KW-0548">Nucleotidyltransferase</keyword>
<organism evidence="3 4">
    <name type="scientific">Klebsiella indica</name>
    <dbReference type="NCBI Taxonomy" id="2582917"/>
    <lineage>
        <taxon>Bacteria</taxon>
        <taxon>Pseudomonadati</taxon>
        <taxon>Pseudomonadota</taxon>
        <taxon>Gammaproteobacteria</taxon>
        <taxon>Enterobacterales</taxon>
        <taxon>Enterobacteriaceae</taxon>
        <taxon>Klebsiella/Raoultella group</taxon>
        <taxon>Klebsiella</taxon>
    </lineage>
</organism>
<name>A0A5R9L128_9ENTR</name>
<dbReference type="PANTHER" id="PTHR34047:SF8">
    <property type="entry name" value="PROTEIN YKFC"/>
    <property type="match status" value="1"/>
</dbReference>
<dbReference type="SUPFAM" id="SSF56672">
    <property type="entry name" value="DNA/RNA polymerases"/>
    <property type="match status" value="1"/>
</dbReference>
<evidence type="ECO:0000313" key="4">
    <source>
        <dbReference type="Proteomes" id="UP000307430"/>
    </source>
</evidence>
<dbReference type="AlphaFoldDB" id="A0A5R9L128"/>
<dbReference type="CDD" id="cd01651">
    <property type="entry name" value="RT_G2_intron"/>
    <property type="match status" value="1"/>
</dbReference>
<dbReference type="GO" id="GO:0003964">
    <property type="term" value="F:RNA-directed DNA polymerase activity"/>
    <property type="evidence" value="ECO:0007669"/>
    <property type="project" value="UniProtKB-KW"/>
</dbReference>
<dbReference type="PROSITE" id="PS50878">
    <property type="entry name" value="RT_POL"/>
    <property type="match status" value="1"/>
</dbReference>
<comment type="similarity">
    <text evidence="1">Belongs to the bacterial reverse transcriptase family.</text>
</comment>
<feature type="domain" description="Reverse transcriptase" evidence="2">
    <location>
        <begin position="105"/>
        <end position="347"/>
    </location>
</feature>
<dbReference type="EMBL" id="VCHQ01000064">
    <property type="protein sequence ID" value="TLV02055.1"/>
    <property type="molecule type" value="Genomic_DNA"/>
</dbReference>
<dbReference type="InterPro" id="IPR051083">
    <property type="entry name" value="GrpII_Intron_Splice-Mob/Def"/>
</dbReference>
<dbReference type="PANTHER" id="PTHR34047">
    <property type="entry name" value="NUCLEAR INTRON MATURASE 1, MITOCHONDRIAL-RELATED"/>
    <property type="match status" value="1"/>
</dbReference>
<keyword evidence="4" id="KW-1185">Reference proteome</keyword>
<dbReference type="InterPro" id="IPR043502">
    <property type="entry name" value="DNA/RNA_pol_sf"/>
</dbReference>
<dbReference type="NCBIfam" id="TIGR04416">
    <property type="entry name" value="group_II_RT_mat"/>
    <property type="match status" value="1"/>
</dbReference>
<gene>
    <name evidence="3" type="primary">ltrA</name>
    <name evidence="3" type="ORF">FE839_24430</name>
</gene>
<dbReference type="Proteomes" id="UP000307430">
    <property type="component" value="Unassembled WGS sequence"/>
</dbReference>
<keyword evidence="3" id="KW-0808">Transferase</keyword>
<dbReference type="InterPro" id="IPR030931">
    <property type="entry name" value="Group_II_RT_mat"/>
</dbReference>
<evidence type="ECO:0000313" key="3">
    <source>
        <dbReference type="EMBL" id="TLV02055.1"/>
    </source>
</evidence>
<protein>
    <submittedName>
        <fullName evidence="3">Group II intron reverse transcriptase/maturase</fullName>
        <ecNumber evidence="3">2.7.7.49</ecNumber>
    </submittedName>
</protein>
<sequence length="470" mass="53600">MILSNVRGAKAPCCSTSVPSRKSPGIGISLTTPLESVQNLQKTLQAKAKSNATAKFHSLWDKVCRPDVLVEAYRRCRLNRGAPGADGASFATIEQQGLGQWLRRLKQELSTKQYQCSPLLRVWIPKANGGQRPLSIPTIKDRVVQTAVLLVINPVFDTDLPPRQYGFRSHIDAKMAIRRVYFSISERFAREVVDADLSDYFSTIPHGQLMKCIARRITDGSVLGIIRQWLRAPVVERTRQGVEIRTTVARNTHRGTAQGSPISPLLGNLYFRRFILAWNSGTPFWEKNSEIVNYADDLVILCKRGTGEQAMTRMKRLMERLGLIVNESKTRLVVLPEGNFDFLGYTIGRFYGKGGRPYWGTAISRKAIKRLKQEIHAQTTSRWNCTPIAERAERLNPLLRGWASYFNQGPVLQIYRDIDIYTARRVRIWLQRRKGQRGTGYRQYPDQYLYEQLGLIRLLDLPRNRPNAKV</sequence>
<keyword evidence="3" id="KW-0695">RNA-directed DNA polymerase</keyword>
<dbReference type="Pfam" id="PF08388">
    <property type="entry name" value="GIIM"/>
    <property type="match status" value="1"/>
</dbReference>
<reference evidence="3 4" key="1">
    <citation type="submission" date="2019-05" db="EMBL/GenBank/DDBJ databases">
        <title>Genome sequence of Klebsiella sp strain TOUT106.</title>
        <authorList>
            <person name="Rahi P."/>
            <person name="Chaudhari D."/>
        </authorList>
    </citation>
    <scope>NUCLEOTIDE SEQUENCE [LARGE SCALE GENOMIC DNA]</scope>
    <source>
        <strain evidence="3 4">TOUT106</strain>
    </source>
</reference>
<proteinExistence type="inferred from homology"/>
<dbReference type="InterPro" id="IPR013597">
    <property type="entry name" value="Mat_intron_G2"/>
</dbReference>
<dbReference type="RefSeq" id="WP_138363269.1">
    <property type="nucleotide sequence ID" value="NZ_VCHQ01000064.1"/>
</dbReference>